<reference evidence="2 4" key="2">
    <citation type="journal article" date="2014" name="BMC Genomics">
        <title>An improved genome release (version Mt4.0) for the model legume Medicago truncatula.</title>
        <authorList>
            <person name="Tang H."/>
            <person name="Krishnakumar V."/>
            <person name="Bidwell S."/>
            <person name="Rosen B."/>
            <person name="Chan A."/>
            <person name="Zhou S."/>
            <person name="Gentzbittel L."/>
            <person name="Childs K.L."/>
            <person name="Yandell M."/>
            <person name="Gundlach H."/>
            <person name="Mayer K.F."/>
            <person name="Schwartz D.C."/>
            <person name="Town C.D."/>
        </authorList>
    </citation>
    <scope>GENOME REANNOTATION</scope>
    <source>
        <strain evidence="2">A17</strain>
        <strain evidence="3 4">cv. Jemalong A17</strain>
    </source>
</reference>
<dbReference type="Proteomes" id="UP000002051">
    <property type="component" value="Chromosome 2"/>
</dbReference>
<dbReference type="HOGENOM" id="CLU_2458155_0_0_1"/>
<keyword evidence="1" id="KW-1133">Transmembrane helix</keyword>
<evidence type="ECO:0000313" key="2">
    <source>
        <dbReference type="EMBL" id="KEH36876.1"/>
    </source>
</evidence>
<reference evidence="3" key="3">
    <citation type="submission" date="2015-04" db="UniProtKB">
        <authorList>
            <consortium name="EnsemblPlants"/>
        </authorList>
    </citation>
    <scope>IDENTIFICATION</scope>
    <source>
        <strain evidence="3">cv. Jemalong A17</strain>
    </source>
</reference>
<proteinExistence type="predicted"/>
<dbReference type="AlphaFoldDB" id="A0A072V5H3"/>
<protein>
    <submittedName>
        <fullName evidence="2">Transmembrane protein, putative</fullName>
    </submittedName>
</protein>
<accession>A0A072V5H3</accession>
<name>A0A072V5H3_MEDTR</name>
<feature type="transmembrane region" description="Helical" evidence="1">
    <location>
        <begin position="6"/>
        <end position="34"/>
    </location>
</feature>
<organism evidence="2 4">
    <name type="scientific">Medicago truncatula</name>
    <name type="common">Barrel medic</name>
    <name type="synonym">Medicago tribuloides</name>
    <dbReference type="NCBI Taxonomy" id="3880"/>
    <lineage>
        <taxon>Eukaryota</taxon>
        <taxon>Viridiplantae</taxon>
        <taxon>Streptophyta</taxon>
        <taxon>Embryophyta</taxon>
        <taxon>Tracheophyta</taxon>
        <taxon>Spermatophyta</taxon>
        <taxon>Magnoliopsida</taxon>
        <taxon>eudicotyledons</taxon>
        <taxon>Gunneridae</taxon>
        <taxon>Pentapetalae</taxon>
        <taxon>rosids</taxon>
        <taxon>fabids</taxon>
        <taxon>Fabales</taxon>
        <taxon>Fabaceae</taxon>
        <taxon>Papilionoideae</taxon>
        <taxon>50 kb inversion clade</taxon>
        <taxon>NPAAA clade</taxon>
        <taxon>Hologalegina</taxon>
        <taxon>IRL clade</taxon>
        <taxon>Trifolieae</taxon>
        <taxon>Medicago</taxon>
    </lineage>
</organism>
<keyword evidence="1 2" id="KW-0812">Transmembrane</keyword>
<dbReference type="EMBL" id="CM001218">
    <property type="protein sequence ID" value="KEH36876.1"/>
    <property type="molecule type" value="Genomic_DNA"/>
</dbReference>
<keyword evidence="4" id="KW-1185">Reference proteome</keyword>
<gene>
    <name evidence="2" type="ordered locus">MTR_2g023550</name>
</gene>
<reference evidence="2 4" key="1">
    <citation type="journal article" date="2011" name="Nature">
        <title>The Medicago genome provides insight into the evolution of rhizobial symbioses.</title>
        <authorList>
            <person name="Young N.D."/>
            <person name="Debelle F."/>
            <person name="Oldroyd G.E."/>
            <person name="Geurts R."/>
            <person name="Cannon S.B."/>
            <person name="Udvardi M.K."/>
            <person name="Benedito V.A."/>
            <person name="Mayer K.F."/>
            <person name="Gouzy J."/>
            <person name="Schoof H."/>
            <person name="Van de Peer Y."/>
            <person name="Proost S."/>
            <person name="Cook D.R."/>
            <person name="Meyers B.C."/>
            <person name="Spannagl M."/>
            <person name="Cheung F."/>
            <person name="De Mita S."/>
            <person name="Krishnakumar V."/>
            <person name="Gundlach H."/>
            <person name="Zhou S."/>
            <person name="Mudge J."/>
            <person name="Bharti A.K."/>
            <person name="Murray J.D."/>
            <person name="Naoumkina M.A."/>
            <person name="Rosen B."/>
            <person name="Silverstein K.A."/>
            <person name="Tang H."/>
            <person name="Rombauts S."/>
            <person name="Zhao P.X."/>
            <person name="Zhou P."/>
            <person name="Barbe V."/>
            <person name="Bardou P."/>
            <person name="Bechner M."/>
            <person name="Bellec A."/>
            <person name="Berger A."/>
            <person name="Berges H."/>
            <person name="Bidwell S."/>
            <person name="Bisseling T."/>
            <person name="Choisne N."/>
            <person name="Couloux A."/>
            <person name="Denny R."/>
            <person name="Deshpande S."/>
            <person name="Dai X."/>
            <person name="Doyle J.J."/>
            <person name="Dudez A.M."/>
            <person name="Farmer A.D."/>
            <person name="Fouteau S."/>
            <person name="Franken C."/>
            <person name="Gibelin C."/>
            <person name="Gish J."/>
            <person name="Goldstein S."/>
            <person name="Gonzalez A.J."/>
            <person name="Green P.J."/>
            <person name="Hallab A."/>
            <person name="Hartog M."/>
            <person name="Hua A."/>
            <person name="Humphray S.J."/>
            <person name="Jeong D.H."/>
            <person name="Jing Y."/>
            <person name="Jocker A."/>
            <person name="Kenton S.M."/>
            <person name="Kim D.J."/>
            <person name="Klee K."/>
            <person name="Lai H."/>
            <person name="Lang C."/>
            <person name="Lin S."/>
            <person name="Macmil S.L."/>
            <person name="Magdelenat G."/>
            <person name="Matthews L."/>
            <person name="McCorrison J."/>
            <person name="Monaghan E.L."/>
            <person name="Mun J.H."/>
            <person name="Najar F.Z."/>
            <person name="Nicholson C."/>
            <person name="Noirot C."/>
            <person name="O'Bleness M."/>
            <person name="Paule C.R."/>
            <person name="Poulain J."/>
            <person name="Prion F."/>
            <person name="Qin B."/>
            <person name="Qu C."/>
            <person name="Retzel E.F."/>
            <person name="Riddle C."/>
            <person name="Sallet E."/>
            <person name="Samain S."/>
            <person name="Samson N."/>
            <person name="Sanders I."/>
            <person name="Saurat O."/>
            <person name="Scarpelli C."/>
            <person name="Schiex T."/>
            <person name="Segurens B."/>
            <person name="Severin A.J."/>
            <person name="Sherrier D.J."/>
            <person name="Shi R."/>
            <person name="Sims S."/>
            <person name="Singer S.R."/>
            <person name="Sinharoy S."/>
            <person name="Sterck L."/>
            <person name="Viollet A."/>
            <person name="Wang B.B."/>
            <person name="Wang K."/>
            <person name="Wang M."/>
            <person name="Wang X."/>
            <person name="Warfsmann J."/>
            <person name="Weissenbach J."/>
            <person name="White D.D."/>
            <person name="White J.D."/>
            <person name="Wiley G.B."/>
            <person name="Wincker P."/>
            <person name="Xing Y."/>
            <person name="Yang L."/>
            <person name="Yao Z."/>
            <person name="Ying F."/>
            <person name="Zhai J."/>
            <person name="Zhou L."/>
            <person name="Zuber A."/>
            <person name="Denarie J."/>
            <person name="Dixon R.A."/>
            <person name="May G.D."/>
            <person name="Schwartz D.C."/>
            <person name="Rogers J."/>
            <person name="Quetier F."/>
            <person name="Town C.D."/>
            <person name="Roe B.A."/>
        </authorList>
    </citation>
    <scope>NUCLEOTIDE SEQUENCE [LARGE SCALE GENOMIC DNA]</scope>
    <source>
        <strain evidence="2">A17</strain>
        <strain evidence="3 4">cv. Jemalong A17</strain>
    </source>
</reference>
<sequence>MTQFLLMGVWLVTSLVSLFFTSIVPLGVCAITMVKLWTTFNGLKLAFDHGFRAILTESDQRFSYLNSTYDFLVVPIYIQPEIFLLELLL</sequence>
<evidence type="ECO:0000256" key="1">
    <source>
        <dbReference type="SAM" id="Phobius"/>
    </source>
</evidence>
<evidence type="ECO:0000313" key="3">
    <source>
        <dbReference type="EnsemblPlants" id="KEH36876"/>
    </source>
</evidence>
<keyword evidence="1" id="KW-0472">Membrane</keyword>
<dbReference type="EnsemblPlants" id="KEH36876">
    <property type="protein sequence ID" value="KEH36876"/>
    <property type="gene ID" value="MTR_2g023550"/>
</dbReference>
<evidence type="ECO:0000313" key="4">
    <source>
        <dbReference type="Proteomes" id="UP000002051"/>
    </source>
</evidence>